<dbReference type="GO" id="GO:0016491">
    <property type="term" value="F:oxidoreductase activity"/>
    <property type="evidence" value="ECO:0007669"/>
    <property type="project" value="UniProtKB-KW"/>
</dbReference>
<dbReference type="CDD" id="cd05259">
    <property type="entry name" value="PCBER_SDR_a"/>
    <property type="match status" value="1"/>
</dbReference>
<proteinExistence type="predicted"/>
<dbReference type="InterPro" id="IPR045312">
    <property type="entry name" value="PCBER-like"/>
</dbReference>
<feature type="domain" description="NmrA-like" evidence="3">
    <location>
        <begin position="6"/>
        <end position="259"/>
    </location>
</feature>
<dbReference type="STRING" id="2082308.A0A2K1QKZ3"/>
<dbReference type="Gene3D" id="3.40.50.720">
    <property type="entry name" value="NAD(P)-binding Rossmann-like Domain"/>
    <property type="match status" value="1"/>
</dbReference>
<dbReference type="InterPro" id="IPR008030">
    <property type="entry name" value="NmrA-like"/>
</dbReference>
<keyword evidence="2" id="KW-0560">Oxidoreductase</keyword>
<dbReference type="SUPFAM" id="SSF51735">
    <property type="entry name" value="NAD(P)-binding Rossmann-fold domains"/>
    <property type="match status" value="1"/>
</dbReference>
<evidence type="ECO:0000313" key="5">
    <source>
        <dbReference type="Proteomes" id="UP000243797"/>
    </source>
</evidence>
<dbReference type="Pfam" id="PF05368">
    <property type="entry name" value="NmrA"/>
    <property type="match status" value="1"/>
</dbReference>
<protein>
    <recommendedName>
        <fullName evidence="3">NmrA-like domain-containing protein</fullName>
    </recommendedName>
</protein>
<accession>A0A2K1QKZ3</accession>
<evidence type="ECO:0000256" key="1">
    <source>
        <dbReference type="ARBA" id="ARBA00022857"/>
    </source>
</evidence>
<keyword evidence="5" id="KW-1185">Reference proteome</keyword>
<organism evidence="4 5">
    <name type="scientific">Sphaceloma murrayae</name>
    <dbReference type="NCBI Taxonomy" id="2082308"/>
    <lineage>
        <taxon>Eukaryota</taxon>
        <taxon>Fungi</taxon>
        <taxon>Dikarya</taxon>
        <taxon>Ascomycota</taxon>
        <taxon>Pezizomycotina</taxon>
        <taxon>Dothideomycetes</taxon>
        <taxon>Dothideomycetidae</taxon>
        <taxon>Myriangiales</taxon>
        <taxon>Elsinoaceae</taxon>
        <taxon>Sphaceloma</taxon>
    </lineage>
</organism>
<keyword evidence="1" id="KW-0521">NADP</keyword>
<dbReference type="AlphaFoldDB" id="A0A2K1QKZ3"/>
<evidence type="ECO:0000256" key="2">
    <source>
        <dbReference type="ARBA" id="ARBA00023002"/>
    </source>
</evidence>
<dbReference type="InterPro" id="IPR036291">
    <property type="entry name" value="NAD(P)-bd_dom_sf"/>
</dbReference>
<dbReference type="Gene3D" id="3.90.25.10">
    <property type="entry name" value="UDP-galactose 4-epimerase, domain 1"/>
    <property type="match status" value="1"/>
</dbReference>
<reference evidence="4 5" key="1">
    <citation type="submission" date="2017-06" db="EMBL/GenBank/DDBJ databases">
        <title>Draft genome sequence of a variant of Elsinoe murrayae.</title>
        <authorList>
            <person name="Cheng Q."/>
        </authorList>
    </citation>
    <scope>NUCLEOTIDE SEQUENCE [LARGE SCALE GENOMIC DNA]</scope>
    <source>
        <strain evidence="4 5">CQ-2017a</strain>
    </source>
</reference>
<evidence type="ECO:0000259" key="3">
    <source>
        <dbReference type="Pfam" id="PF05368"/>
    </source>
</evidence>
<evidence type="ECO:0000313" key="4">
    <source>
        <dbReference type="EMBL" id="PNS15817.1"/>
    </source>
</evidence>
<gene>
    <name evidence="4" type="ORF">CAC42_4269</name>
</gene>
<sequence length="309" mass="33555">MSLPLSKVLVIGAGELGLEVLRSLSEEKRVKQGDTKVTVLLRPSASSSSKDTSAIERLGCSTIRHDISTLDENGLAGILQHYDAVVSCTGFAAGSGTQLKITRATIAAKVKRFFPWQFGVDYDAIGHGSGQNLFDEQLEVRSLLQSQTNVDWIIVSTGIFMSFVFEDVFGVVVGATDASADAIYVRALGAWENGLTVTAVEDIGRLTAGALFDSSIGRQVIYTAGDTFTYDSLATAVQRVTGKQVHKELWDRRHLMEDLNVDPDNTILKYRVAFAAGKGVMWDKAASYNESKGVSVTDVETWLAQHVKR</sequence>
<dbReference type="OrthoDB" id="5283654at2759"/>
<name>A0A2K1QKZ3_9PEZI</name>
<dbReference type="EMBL" id="NKHZ01000068">
    <property type="protein sequence ID" value="PNS15817.1"/>
    <property type="molecule type" value="Genomic_DNA"/>
</dbReference>
<dbReference type="InterPro" id="IPR051609">
    <property type="entry name" value="NmrA/Isoflavone_reductase-like"/>
</dbReference>
<comment type="caution">
    <text evidence="4">The sequence shown here is derived from an EMBL/GenBank/DDBJ whole genome shotgun (WGS) entry which is preliminary data.</text>
</comment>
<dbReference type="Proteomes" id="UP000243797">
    <property type="component" value="Unassembled WGS sequence"/>
</dbReference>
<dbReference type="PANTHER" id="PTHR47706:SF6">
    <property type="entry name" value="NMRA-LIKE FAMILY PROTEIN (AFU_ORTHOLOGUE AFUA_6G00280)"/>
    <property type="match status" value="1"/>
</dbReference>
<dbReference type="InParanoid" id="A0A2K1QKZ3"/>
<dbReference type="PANTHER" id="PTHR47706">
    <property type="entry name" value="NMRA-LIKE FAMILY PROTEIN"/>
    <property type="match status" value="1"/>
</dbReference>